<dbReference type="Proteomes" id="UP000595691">
    <property type="component" value="Chromosome"/>
</dbReference>
<evidence type="ECO:0000313" key="3">
    <source>
        <dbReference type="Proteomes" id="UP000595691"/>
    </source>
</evidence>
<keyword evidence="1" id="KW-0472">Membrane</keyword>
<organism evidence="2 3">
    <name type="scientific">Heyndrickxia vini</name>
    <dbReference type="NCBI Taxonomy" id="1476025"/>
    <lineage>
        <taxon>Bacteria</taxon>
        <taxon>Bacillati</taxon>
        <taxon>Bacillota</taxon>
        <taxon>Bacilli</taxon>
        <taxon>Bacillales</taxon>
        <taxon>Bacillaceae</taxon>
        <taxon>Heyndrickxia</taxon>
    </lineage>
</organism>
<sequence>MVNQKGNTLINVMIVTIVIMTISLSIVAATINGAKRTSVRETDVTITYDGIKIIDDIVANLSLELSSNQTFKIDQLNPQLFTSQLGKLLSGIVEKHKDKSLSCINVLNVTGKTSSYLLNDHPSCIENTKNLSTFNIDEKTTLTRVIYLIAKVETPDKAKGYITRTITKRIILSPNPSFLKYVVGTRGKLVLNGSPTIIGNLYANDLMIDKNAYYQLSNSENYQLSAPTPLPDIKGDIYSNSTRFLKRLVKENFYNGNVPELKNDSQFADIDFNDAYQTQEEAILKGNGKRLITPNGDELSTIKNQIIHTFGLSMTNPSMKDESYSEDNPPPYHLKLIDKDMAEPKEFSENLVISNTNKDVTINDLTVNGDLFVLANKKMTFNNIHASGNIYLIGSKGNITINGGIKSNSNIIIDNAMQLKISGDIMSSGQQLMTNSGSFEADNRIIAGNSFSFKNYGSATFSEDLLIGDKLEIDNSGALEIARDLISGDNISVKSEKNSRITGNIYASGNLLIKSINSSLLLTGDMLSNGNLNIIGDSTDHDKEDDEAIFDSVIYARGRATISNINILGADNNEKELILLCGGKLTITRMNEFNNYQNDDETKGKNGVPTEEENIKPLQAFFYTEQNAELYGVGSLFYIKGGLFAKGNTPNPEDSQLEINSVRGKVTKIDNVKNMNATIQQGKFSRFIVDYDKDVLLKRIEALPKVETITVYPDNLIVR</sequence>
<gene>
    <name evidence="2" type="ORF">I5776_07330</name>
</gene>
<evidence type="ECO:0000256" key="1">
    <source>
        <dbReference type="SAM" id="Phobius"/>
    </source>
</evidence>
<name>A0ABX7E5W9_9BACI</name>
<accession>A0ABX7E5W9</accession>
<dbReference type="RefSeq" id="WP_202779859.1">
    <property type="nucleotide sequence ID" value="NZ_CP065425.1"/>
</dbReference>
<reference evidence="2 3" key="1">
    <citation type="submission" date="2020-11" db="EMBL/GenBank/DDBJ databases">
        <title>Taxonomic evaluation of the Bacillus sporothermodurans group of bacteria based on whole genome sequences.</title>
        <authorList>
            <person name="Fiedler G."/>
            <person name="Herbstmann A.-D."/>
            <person name="Doll E."/>
            <person name="Wenning M."/>
            <person name="Brinks E."/>
            <person name="Kabisch J."/>
            <person name="Breitenwieser F."/>
            <person name="Lappann M."/>
            <person name="Boehnlein C."/>
            <person name="Franz C."/>
        </authorList>
    </citation>
    <scope>NUCLEOTIDE SEQUENCE [LARGE SCALE GENOMIC DNA]</scope>
    <source>
        <strain evidence="2 3">JCM 19841</strain>
    </source>
</reference>
<proteinExistence type="predicted"/>
<dbReference type="EMBL" id="CP065425">
    <property type="protein sequence ID" value="QQZ10700.1"/>
    <property type="molecule type" value="Genomic_DNA"/>
</dbReference>
<feature type="transmembrane region" description="Helical" evidence="1">
    <location>
        <begin position="12"/>
        <end position="31"/>
    </location>
</feature>
<keyword evidence="1" id="KW-0812">Transmembrane</keyword>
<evidence type="ECO:0000313" key="2">
    <source>
        <dbReference type="EMBL" id="QQZ10700.1"/>
    </source>
</evidence>
<keyword evidence="3" id="KW-1185">Reference proteome</keyword>
<keyword evidence="1" id="KW-1133">Transmembrane helix</keyword>
<protein>
    <submittedName>
        <fullName evidence="2">Uncharacterized protein</fullName>
    </submittedName>
</protein>